<reference evidence="4" key="1">
    <citation type="journal article" date="2014" name="Science">
        <title>Plant genetics. Early allopolyploid evolution in the post-Neolithic Brassica napus oilseed genome.</title>
        <authorList>
            <person name="Chalhoub B."/>
            <person name="Denoeud F."/>
            <person name="Liu S."/>
            <person name="Parkin I.A."/>
            <person name="Tang H."/>
            <person name="Wang X."/>
            <person name="Chiquet J."/>
            <person name="Belcram H."/>
            <person name="Tong C."/>
            <person name="Samans B."/>
            <person name="Correa M."/>
            <person name="Da Silva C."/>
            <person name="Just J."/>
            <person name="Falentin C."/>
            <person name="Koh C.S."/>
            <person name="Le Clainche I."/>
            <person name="Bernard M."/>
            <person name="Bento P."/>
            <person name="Noel B."/>
            <person name="Labadie K."/>
            <person name="Alberti A."/>
            <person name="Charles M."/>
            <person name="Arnaud D."/>
            <person name="Guo H."/>
            <person name="Daviaud C."/>
            <person name="Alamery S."/>
            <person name="Jabbari K."/>
            <person name="Zhao M."/>
            <person name="Edger P.P."/>
            <person name="Chelaifa H."/>
            <person name="Tack D."/>
            <person name="Lassalle G."/>
            <person name="Mestiri I."/>
            <person name="Schnel N."/>
            <person name="Le Paslier M.C."/>
            <person name="Fan G."/>
            <person name="Renault V."/>
            <person name="Bayer P.E."/>
            <person name="Golicz A.A."/>
            <person name="Manoli S."/>
            <person name="Lee T.H."/>
            <person name="Thi V.H."/>
            <person name="Chalabi S."/>
            <person name="Hu Q."/>
            <person name="Fan C."/>
            <person name="Tollenaere R."/>
            <person name="Lu Y."/>
            <person name="Battail C."/>
            <person name="Shen J."/>
            <person name="Sidebottom C.H."/>
            <person name="Wang X."/>
            <person name="Canaguier A."/>
            <person name="Chauveau A."/>
            <person name="Berard A."/>
            <person name="Deniot G."/>
            <person name="Guan M."/>
            <person name="Liu Z."/>
            <person name="Sun F."/>
            <person name="Lim Y.P."/>
            <person name="Lyons E."/>
            <person name="Town C.D."/>
            <person name="Bancroft I."/>
            <person name="Wang X."/>
            <person name="Meng J."/>
            <person name="Ma J."/>
            <person name="Pires J.C."/>
            <person name="King G.J."/>
            <person name="Brunel D."/>
            <person name="Delourme R."/>
            <person name="Renard M."/>
            <person name="Aury J.M."/>
            <person name="Adams K.L."/>
            <person name="Batley J."/>
            <person name="Snowdon R.J."/>
            <person name="Tost J."/>
            <person name="Edwards D."/>
            <person name="Zhou Y."/>
            <person name="Hua W."/>
            <person name="Sharpe A.G."/>
            <person name="Paterson A.H."/>
            <person name="Guan C."/>
            <person name="Wincker P."/>
        </authorList>
    </citation>
    <scope>NUCLEOTIDE SEQUENCE [LARGE SCALE GENOMIC DNA]</scope>
</reference>
<feature type="domain" description="Transcription factor MYC/MYB N-terminal" evidence="3">
    <location>
        <begin position="19"/>
        <end position="99"/>
    </location>
</feature>
<dbReference type="PANTHER" id="PTHR46196:SF2">
    <property type="entry name" value="TRANSCRIPTION FACTOR BHLH157"/>
    <property type="match status" value="1"/>
</dbReference>
<evidence type="ECO:0000256" key="2">
    <source>
        <dbReference type="ARBA" id="ARBA00023163"/>
    </source>
</evidence>
<evidence type="ECO:0000313" key="4">
    <source>
        <dbReference type="EMBL" id="CDY67624.1"/>
    </source>
</evidence>
<dbReference type="InterPro" id="IPR025610">
    <property type="entry name" value="MYC/MYB_N"/>
</dbReference>
<dbReference type="AlphaFoldDB" id="A0A078JLE2"/>
<reference evidence="4" key="2">
    <citation type="submission" date="2014-06" db="EMBL/GenBank/DDBJ databases">
        <authorList>
            <person name="Genoscope - CEA"/>
        </authorList>
    </citation>
    <scope>NUCLEOTIDE SEQUENCE</scope>
</reference>
<dbReference type="Gramene" id="CDY67624">
    <property type="protein sequence ID" value="CDY67624"/>
    <property type="gene ID" value="GSBRNA2T00065216001"/>
</dbReference>
<evidence type="ECO:0000256" key="1">
    <source>
        <dbReference type="ARBA" id="ARBA00023015"/>
    </source>
</evidence>
<name>A0A078JLE2_BRANA</name>
<keyword evidence="2" id="KW-0804">Transcription</keyword>
<protein>
    <submittedName>
        <fullName evidence="4">BnaUnng02340D protein</fullName>
    </submittedName>
</protein>
<accession>A0A078JLE2</accession>
<dbReference type="Pfam" id="PF14215">
    <property type="entry name" value="bHLH-MYC_N"/>
    <property type="match status" value="1"/>
</dbReference>
<dbReference type="STRING" id="3708.A0A078JLE2"/>
<dbReference type="GO" id="GO:0003700">
    <property type="term" value="F:DNA-binding transcription factor activity"/>
    <property type="evidence" value="ECO:0007669"/>
    <property type="project" value="InterPro"/>
</dbReference>
<gene>
    <name evidence="4" type="primary">BnaUnng02340D</name>
    <name evidence="4" type="ORF">GSBRNA2T00065216001</name>
</gene>
<dbReference type="PANTHER" id="PTHR46196">
    <property type="entry name" value="TRANSCRIPTION FACTOR BHLH155-LIKE ISOFORM X1-RELATED"/>
    <property type="match status" value="1"/>
</dbReference>
<dbReference type="InterPro" id="IPR043561">
    <property type="entry name" value="LHW-like"/>
</dbReference>
<evidence type="ECO:0000259" key="3">
    <source>
        <dbReference type="Pfam" id="PF14215"/>
    </source>
</evidence>
<sequence length="109" mass="12199">MENYDIIFRLLRVEETHNDEQSATLVDDMILKTHVLGQGLIFLFVYSSIVGEAALTGIHQWLFSGTLFQNQFLSGFKSIAIIPVGSSGVVQLGSTQKVFAYKNKKNVFQ</sequence>
<keyword evidence="1" id="KW-0805">Transcription regulation</keyword>
<dbReference type="EMBL" id="LK036324">
    <property type="protein sequence ID" value="CDY67624.1"/>
    <property type="molecule type" value="Genomic_DNA"/>
</dbReference>
<proteinExistence type="predicted"/>
<organism evidence="4">
    <name type="scientific">Brassica napus</name>
    <name type="common">Rape</name>
    <dbReference type="NCBI Taxonomy" id="3708"/>
    <lineage>
        <taxon>Eukaryota</taxon>
        <taxon>Viridiplantae</taxon>
        <taxon>Streptophyta</taxon>
        <taxon>Embryophyta</taxon>
        <taxon>Tracheophyta</taxon>
        <taxon>Spermatophyta</taxon>
        <taxon>Magnoliopsida</taxon>
        <taxon>eudicotyledons</taxon>
        <taxon>Gunneridae</taxon>
        <taxon>Pentapetalae</taxon>
        <taxon>rosids</taxon>
        <taxon>malvids</taxon>
        <taxon>Brassicales</taxon>
        <taxon>Brassicaceae</taxon>
        <taxon>Brassiceae</taxon>
        <taxon>Brassica</taxon>
    </lineage>
</organism>
<dbReference type="PaxDb" id="3708-A0A078JLE2"/>